<comment type="caution">
    <text evidence="1">The sequence shown here is derived from an EMBL/GenBank/DDBJ whole genome shotgun (WGS) entry which is preliminary data.</text>
</comment>
<evidence type="ECO:0000313" key="2">
    <source>
        <dbReference type="Proteomes" id="UP000235388"/>
    </source>
</evidence>
<organism evidence="1 2">
    <name type="scientific">Puccinia coronata f. sp. avenae</name>
    <dbReference type="NCBI Taxonomy" id="200324"/>
    <lineage>
        <taxon>Eukaryota</taxon>
        <taxon>Fungi</taxon>
        <taxon>Dikarya</taxon>
        <taxon>Basidiomycota</taxon>
        <taxon>Pucciniomycotina</taxon>
        <taxon>Pucciniomycetes</taxon>
        <taxon>Pucciniales</taxon>
        <taxon>Pucciniaceae</taxon>
        <taxon>Puccinia</taxon>
    </lineage>
</organism>
<sequence>MVRDDYFDVAYTRTQHPTPPEVTPPAYDLDSLLMKPLWQQLYLCKPSNNPSSTQRVTSSSMAVTIRIVEEGA</sequence>
<evidence type="ECO:0000313" key="1">
    <source>
        <dbReference type="EMBL" id="PLW21682.1"/>
    </source>
</evidence>
<protein>
    <submittedName>
        <fullName evidence="1">Uncharacterized protein</fullName>
    </submittedName>
</protein>
<name>A0A2N5T864_9BASI</name>
<accession>A0A2N5T864</accession>
<gene>
    <name evidence="1" type="ORF">PCANC_03196</name>
</gene>
<dbReference type="EMBL" id="PGCJ01000781">
    <property type="protein sequence ID" value="PLW21682.1"/>
    <property type="molecule type" value="Genomic_DNA"/>
</dbReference>
<reference evidence="1 2" key="1">
    <citation type="submission" date="2017-11" db="EMBL/GenBank/DDBJ databases">
        <title>De novo assembly and phasing of dikaryotic genomes from two isolates of Puccinia coronata f. sp. avenae, the causal agent of oat crown rust.</title>
        <authorList>
            <person name="Miller M.E."/>
            <person name="Zhang Y."/>
            <person name="Omidvar V."/>
            <person name="Sperschneider J."/>
            <person name="Schwessinger B."/>
            <person name="Raley C."/>
            <person name="Palmer J.M."/>
            <person name="Garnica D."/>
            <person name="Upadhyaya N."/>
            <person name="Rathjen J."/>
            <person name="Taylor J.M."/>
            <person name="Park R.F."/>
            <person name="Dodds P.N."/>
            <person name="Hirsch C.D."/>
            <person name="Kianian S.F."/>
            <person name="Figueroa M."/>
        </authorList>
    </citation>
    <scope>NUCLEOTIDE SEQUENCE [LARGE SCALE GENOMIC DNA]</scope>
    <source>
        <strain evidence="1">12NC29</strain>
    </source>
</reference>
<dbReference type="Proteomes" id="UP000235388">
    <property type="component" value="Unassembled WGS sequence"/>
</dbReference>
<keyword evidence="2" id="KW-1185">Reference proteome</keyword>
<dbReference type="AlphaFoldDB" id="A0A2N5T864"/>
<proteinExistence type="predicted"/>